<dbReference type="AlphaFoldDB" id="A0A7X0ML85"/>
<dbReference type="RefSeq" id="WP_184627376.1">
    <property type="nucleotide sequence ID" value="NZ_JACHCC010000010.1"/>
</dbReference>
<evidence type="ECO:0008006" key="3">
    <source>
        <dbReference type="Google" id="ProtNLM"/>
    </source>
</evidence>
<proteinExistence type="predicted"/>
<reference evidence="1 2" key="1">
    <citation type="submission" date="2020-08" db="EMBL/GenBank/DDBJ databases">
        <title>Genomic Encyclopedia of Type Strains, Phase IV (KMG-V): Genome sequencing to study the core and pangenomes of soil and plant-associated prokaryotes.</title>
        <authorList>
            <person name="Whitman W."/>
        </authorList>
    </citation>
    <scope>NUCLEOTIDE SEQUENCE [LARGE SCALE GENOMIC DNA]</scope>
    <source>
        <strain evidence="1 2">M2T3</strain>
    </source>
</reference>
<name>A0A7X0ML85_9SPHI</name>
<protein>
    <recommendedName>
        <fullName evidence="3">DUF4249 domain-containing protein</fullName>
    </recommendedName>
</protein>
<dbReference type="Proteomes" id="UP000521017">
    <property type="component" value="Unassembled WGS sequence"/>
</dbReference>
<dbReference type="InterPro" id="IPR025345">
    <property type="entry name" value="DUF4249"/>
</dbReference>
<dbReference type="PROSITE" id="PS51257">
    <property type="entry name" value="PROKAR_LIPOPROTEIN"/>
    <property type="match status" value="1"/>
</dbReference>
<dbReference type="EMBL" id="JACHCC010000010">
    <property type="protein sequence ID" value="MBB6501530.1"/>
    <property type="molecule type" value="Genomic_DNA"/>
</dbReference>
<accession>A0A7X0ML85</accession>
<sequence length="269" mass="29546">MKRNISVFYLLILTVIFSGCEKVINVKLDGSATQIVIEGEVTANPGPYKVTVTESKNFDENNTFPGRDDAAVEIKDLTSGTTETLVNKKSGVYQTSAMQGIAGHTYQLTVKLSGKTYQATSTIPVVAVKVDKLYAKRFELDSKKIFMVPEFTDPVGKGNYYRLRQWVNNVLIKGSFVRNDDATDGRTYDGQLYYSTDSKDGNPLINEGDIMTVELQCIDKGVYDYFRTLNTTIDQNSSAPSNPLSNISGGALGVFNACQSTNLSAEAKF</sequence>
<organism evidence="1 2">
    <name type="scientific">Pedobacter cryoconitis</name>
    <dbReference type="NCBI Taxonomy" id="188932"/>
    <lineage>
        <taxon>Bacteria</taxon>
        <taxon>Pseudomonadati</taxon>
        <taxon>Bacteroidota</taxon>
        <taxon>Sphingobacteriia</taxon>
        <taxon>Sphingobacteriales</taxon>
        <taxon>Sphingobacteriaceae</taxon>
        <taxon>Pedobacter</taxon>
    </lineage>
</organism>
<gene>
    <name evidence="1" type="ORF">HDF25_003705</name>
</gene>
<evidence type="ECO:0000313" key="2">
    <source>
        <dbReference type="Proteomes" id="UP000521017"/>
    </source>
</evidence>
<comment type="caution">
    <text evidence="1">The sequence shown here is derived from an EMBL/GenBank/DDBJ whole genome shotgun (WGS) entry which is preliminary data.</text>
</comment>
<evidence type="ECO:0000313" key="1">
    <source>
        <dbReference type="EMBL" id="MBB6501530.1"/>
    </source>
</evidence>
<dbReference type="Pfam" id="PF14054">
    <property type="entry name" value="DUF4249"/>
    <property type="match status" value="1"/>
</dbReference>